<feature type="signal peptide" evidence="1">
    <location>
        <begin position="1"/>
        <end position="20"/>
    </location>
</feature>
<dbReference type="Pfam" id="PF25484">
    <property type="entry name" value="DUF7907"/>
    <property type="match status" value="1"/>
</dbReference>
<feature type="chain" id="PRO_5008043246" evidence="1">
    <location>
        <begin position="21"/>
        <end position="199"/>
    </location>
</feature>
<dbReference type="AlphaFoldDB" id="A0A175VQD1"/>
<organism evidence="3 4">
    <name type="scientific">Madurella mycetomatis</name>
    <dbReference type="NCBI Taxonomy" id="100816"/>
    <lineage>
        <taxon>Eukaryota</taxon>
        <taxon>Fungi</taxon>
        <taxon>Dikarya</taxon>
        <taxon>Ascomycota</taxon>
        <taxon>Pezizomycotina</taxon>
        <taxon>Sordariomycetes</taxon>
        <taxon>Sordariomycetidae</taxon>
        <taxon>Sordariales</taxon>
        <taxon>Sordariales incertae sedis</taxon>
        <taxon>Madurella</taxon>
    </lineage>
</organism>
<evidence type="ECO:0000313" key="4">
    <source>
        <dbReference type="Proteomes" id="UP000078237"/>
    </source>
</evidence>
<dbReference type="STRING" id="100816.A0A175VQD1"/>
<dbReference type="OrthoDB" id="3515453at2759"/>
<evidence type="ECO:0000313" key="3">
    <source>
        <dbReference type="EMBL" id="KXX73716.1"/>
    </source>
</evidence>
<dbReference type="EMBL" id="LCTW02000430">
    <property type="protein sequence ID" value="KXX73716.1"/>
    <property type="molecule type" value="Genomic_DNA"/>
</dbReference>
<evidence type="ECO:0000259" key="2">
    <source>
        <dbReference type="Pfam" id="PF25484"/>
    </source>
</evidence>
<evidence type="ECO:0000256" key="1">
    <source>
        <dbReference type="SAM" id="SignalP"/>
    </source>
</evidence>
<dbReference type="InterPro" id="IPR011041">
    <property type="entry name" value="Quinoprot_gluc/sorb_DH_b-prop"/>
</dbReference>
<keyword evidence="4" id="KW-1185">Reference proteome</keyword>
<dbReference type="VEuPathDB" id="FungiDB:MMYC01_210053"/>
<sequence>MRVFTVFPALTALFFSATYAQTFPNQSGPYALKVTSDDAAIDGKYLYACHSGAAIEQLCLGDKGENPPAFGSYYFNSSDWSEEVNGSKTGVLVWNLPLQDTFASSALTFSYSPASNVVVVYFIPGDQNAATIAFDADDKIFMAAYVDDTITPGGSKAFYHWQVCNTQFGGYRYQALAWVTVGRPINESCRGVNVTREAT</sequence>
<dbReference type="InterPro" id="IPR057229">
    <property type="entry name" value="DUF7907"/>
</dbReference>
<proteinExistence type="predicted"/>
<feature type="domain" description="DUF7907" evidence="2">
    <location>
        <begin position="31"/>
        <end position="197"/>
    </location>
</feature>
<gene>
    <name evidence="3" type="ORF">MMYC01_210053</name>
</gene>
<protein>
    <submittedName>
        <fullName evidence="3">Cell wall protein RHD3</fullName>
    </submittedName>
</protein>
<reference evidence="3 4" key="1">
    <citation type="journal article" date="2016" name="Genome Announc.">
        <title>Genome Sequence of Madurella mycetomatis mm55, Isolated from a Human Mycetoma Case in Sudan.</title>
        <authorList>
            <person name="Smit S."/>
            <person name="Derks M.F."/>
            <person name="Bervoets S."/>
            <person name="Fahal A."/>
            <person name="van Leeuwen W."/>
            <person name="van Belkum A."/>
            <person name="van de Sande W.W."/>
        </authorList>
    </citation>
    <scope>NUCLEOTIDE SEQUENCE [LARGE SCALE GENOMIC DNA]</scope>
    <source>
        <strain evidence="4">mm55</strain>
    </source>
</reference>
<dbReference type="Proteomes" id="UP000078237">
    <property type="component" value="Unassembled WGS sequence"/>
</dbReference>
<comment type="caution">
    <text evidence="3">The sequence shown here is derived from an EMBL/GenBank/DDBJ whole genome shotgun (WGS) entry which is preliminary data.</text>
</comment>
<keyword evidence="1" id="KW-0732">Signal</keyword>
<name>A0A175VQD1_9PEZI</name>
<dbReference type="SUPFAM" id="SSF50952">
    <property type="entry name" value="Soluble quinoprotein glucose dehydrogenase"/>
    <property type="match status" value="1"/>
</dbReference>
<accession>A0A175VQD1</accession>